<dbReference type="PANTHER" id="PTHR30341:SF0">
    <property type="entry name" value="NA(+)_H(+) ANTIPORTER NHAA"/>
    <property type="match status" value="1"/>
</dbReference>
<dbReference type="GO" id="GO:0015385">
    <property type="term" value="F:sodium:proton antiporter activity"/>
    <property type="evidence" value="ECO:0007669"/>
    <property type="project" value="UniProtKB-UniRule"/>
</dbReference>
<dbReference type="AlphaFoldDB" id="A0A917BHH9"/>
<reference evidence="12" key="2">
    <citation type="submission" date="2020-09" db="EMBL/GenBank/DDBJ databases">
        <authorList>
            <person name="Sun Q."/>
            <person name="Zhou Y."/>
        </authorList>
    </citation>
    <scope>NUCLEOTIDE SEQUENCE</scope>
    <source>
        <strain evidence="12">CGMCC 1.16067</strain>
    </source>
</reference>
<dbReference type="HAMAP" id="MF_01844">
    <property type="entry name" value="NhaA"/>
    <property type="match status" value="1"/>
</dbReference>
<dbReference type="GO" id="GO:0005886">
    <property type="term" value="C:plasma membrane"/>
    <property type="evidence" value="ECO:0007669"/>
    <property type="project" value="UniProtKB-SubCell"/>
</dbReference>
<accession>A0A917BHH9</accession>
<proteinExistence type="inferred from homology"/>
<feature type="transmembrane region" description="Helical" evidence="11">
    <location>
        <begin position="142"/>
        <end position="160"/>
    </location>
</feature>
<evidence type="ECO:0000256" key="10">
    <source>
        <dbReference type="ARBA" id="ARBA00023201"/>
    </source>
</evidence>
<keyword evidence="9 11" id="KW-0472">Membrane</keyword>
<evidence type="ECO:0000256" key="6">
    <source>
        <dbReference type="ARBA" id="ARBA00022989"/>
    </source>
</evidence>
<feature type="transmembrane region" description="Helical" evidence="11">
    <location>
        <begin position="387"/>
        <end position="404"/>
    </location>
</feature>
<comment type="function">
    <text evidence="11">Na(+)/H(+) antiporter that extrudes sodium in exchange for external protons.</text>
</comment>
<feature type="transmembrane region" description="Helical" evidence="11">
    <location>
        <begin position="30"/>
        <end position="47"/>
    </location>
</feature>
<dbReference type="EMBL" id="BMKQ01000001">
    <property type="protein sequence ID" value="GGF41661.1"/>
    <property type="molecule type" value="Genomic_DNA"/>
</dbReference>
<feature type="transmembrane region" description="Helical" evidence="11">
    <location>
        <begin position="197"/>
        <end position="214"/>
    </location>
</feature>
<feature type="transmembrane region" description="Helical" evidence="11">
    <location>
        <begin position="172"/>
        <end position="191"/>
    </location>
</feature>
<comment type="catalytic activity">
    <reaction evidence="11">
        <text>Na(+)(in) + 2 H(+)(out) = Na(+)(out) + 2 H(+)(in)</text>
        <dbReference type="Rhea" id="RHEA:29251"/>
        <dbReference type="ChEBI" id="CHEBI:15378"/>
        <dbReference type="ChEBI" id="CHEBI:29101"/>
    </reaction>
</comment>
<comment type="subcellular location">
    <subcellularLocation>
        <location evidence="1">Cell inner membrane</location>
        <topology evidence="1">Multi-pass membrane protein</topology>
    </subcellularLocation>
    <subcellularLocation>
        <location evidence="11">Cell membrane</location>
        <topology evidence="11">Multi-pass membrane protein</topology>
    </subcellularLocation>
</comment>
<dbReference type="Pfam" id="PF06965">
    <property type="entry name" value="Na_H_antiport_1"/>
    <property type="match status" value="1"/>
</dbReference>
<comment type="similarity">
    <text evidence="11">Belongs to the NhaA Na(+)/H(+) (TC 2.A.33) antiporter family.</text>
</comment>
<dbReference type="GO" id="GO:0006885">
    <property type="term" value="P:regulation of pH"/>
    <property type="evidence" value="ECO:0007669"/>
    <property type="project" value="UniProtKB-UniRule"/>
</dbReference>
<feature type="transmembrane region" description="Helical" evidence="11">
    <location>
        <begin position="110"/>
        <end position="130"/>
    </location>
</feature>
<keyword evidence="2 11" id="KW-0813">Transport</keyword>
<evidence type="ECO:0000313" key="13">
    <source>
        <dbReference type="Proteomes" id="UP000649179"/>
    </source>
</evidence>
<evidence type="ECO:0000256" key="3">
    <source>
        <dbReference type="ARBA" id="ARBA00022449"/>
    </source>
</evidence>
<reference evidence="12" key="1">
    <citation type="journal article" date="2014" name="Int. J. Syst. Evol. Microbiol.">
        <title>Complete genome sequence of Corynebacterium casei LMG S-19264T (=DSM 44701T), isolated from a smear-ripened cheese.</title>
        <authorList>
            <consortium name="US DOE Joint Genome Institute (JGI-PGF)"/>
            <person name="Walter F."/>
            <person name="Albersmeier A."/>
            <person name="Kalinowski J."/>
            <person name="Ruckert C."/>
        </authorList>
    </citation>
    <scope>NUCLEOTIDE SEQUENCE</scope>
    <source>
        <strain evidence="12">CGMCC 1.16067</strain>
    </source>
</reference>
<dbReference type="InterPro" id="IPR004670">
    <property type="entry name" value="NhaA"/>
</dbReference>
<keyword evidence="13" id="KW-1185">Reference proteome</keyword>
<gene>
    <name evidence="11 12" type="primary">nhaA</name>
    <name evidence="12" type="ORF">GCM10011519_14330</name>
</gene>
<evidence type="ECO:0000256" key="1">
    <source>
        <dbReference type="ARBA" id="ARBA00004429"/>
    </source>
</evidence>
<keyword evidence="5 11" id="KW-0812">Transmembrane</keyword>
<feature type="transmembrane region" description="Helical" evidence="11">
    <location>
        <begin position="349"/>
        <end position="375"/>
    </location>
</feature>
<keyword evidence="8 11" id="KW-0406">Ion transport</keyword>
<keyword evidence="4 11" id="KW-1003">Cell membrane</keyword>
<feature type="transmembrane region" description="Helical" evidence="11">
    <location>
        <begin position="314"/>
        <end position="337"/>
    </location>
</feature>
<sequence>MSTSSKRPALFSRGSWSETSRIADILRAETTGGFLLLVATVIAIAWVNSPMGDSYESLSELRVGPSALHLDLDLSTWAADGLLAIFFFVVGLELKREFVAGDLRDPRRAALPIAAAVGGMALPAVIFTVVNLDTGGDALQGWAIPTATDIAFALAVLAVIGNHLPTALRTFLLTLAVVDDLIAITIIALFYTADLQPLYLLAALVPIALFGLAVQKRVRSWWLLVPLALLAWVLVHESGVHATVAGVVLGFTVPVLRSQAAGGPDAGPGLAEHFEHRIRPLSAGVAVPVFAFFAAGVAIGGWDGVVETATDRVAIGVAVGLVVGKLVGILGTSYVVAKVTRADLDPDLSWSDVLGVSLLAGIGFTVSLLIGELAFGASSERDEHVKLAILAGSLVASLLAAVVLRARDRAYRRIEAEERVDSDADGVPDVYQREA</sequence>
<dbReference type="Proteomes" id="UP000649179">
    <property type="component" value="Unassembled WGS sequence"/>
</dbReference>
<dbReference type="RefSeq" id="WP_188779159.1">
    <property type="nucleotide sequence ID" value="NZ_BMKQ01000001.1"/>
</dbReference>
<evidence type="ECO:0000256" key="9">
    <source>
        <dbReference type="ARBA" id="ARBA00023136"/>
    </source>
</evidence>
<dbReference type="Gene3D" id="1.20.1530.10">
    <property type="entry name" value="Na+/H+ antiporter like domain"/>
    <property type="match status" value="1"/>
</dbReference>
<keyword evidence="7 11" id="KW-0915">Sodium</keyword>
<feature type="transmembrane region" description="Helical" evidence="11">
    <location>
        <begin position="281"/>
        <end position="302"/>
    </location>
</feature>
<dbReference type="PANTHER" id="PTHR30341">
    <property type="entry name" value="SODIUM ION/PROTON ANTIPORTER NHAA-RELATED"/>
    <property type="match status" value="1"/>
</dbReference>
<protein>
    <recommendedName>
        <fullName evidence="11">Na(+)/H(+) antiporter NhaA</fullName>
    </recommendedName>
    <alternativeName>
        <fullName evidence="11">Sodium/proton antiporter NhaA</fullName>
    </alternativeName>
</protein>
<evidence type="ECO:0000313" key="12">
    <source>
        <dbReference type="EMBL" id="GGF41661.1"/>
    </source>
</evidence>
<keyword evidence="10 11" id="KW-0739">Sodium transport</keyword>
<dbReference type="InterPro" id="IPR023171">
    <property type="entry name" value="Na/H_antiporter_dom_sf"/>
</dbReference>
<evidence type="ECO:0000256" key="7">
    <source>
        <dbReference type="ARBA" id="ARBA00023053"/>
    </source>
</evidence>
<dbReference type="NCBIfam" id="TIGR00773">
    <property type="entry name" value="NhaA"/>
    <property type="match status" value="1"/>
</dbReference>
<evidence type="ECO:0000256" key="4">
    <source>
        <dbReference type="ARBA" id="ARBA00022475"/>
    </source>
</evidence>
<feature type="transmembrane region" description="Helical" evidence="11">
    <location>
        <begin position="67"/>
        <end position="90"/>
    </location>
</feature>
<keyword evidence="6 11" id="KW-1133">Transmembrane helix</keyword>
<organism evidence="12 13">
    <name type="scientific">Marmoricola endophyticus</name>
    <dbReference type="NCBI Taxonomy" id="2040280"/>
    <lineage>
        <taxon>Bacteria</taxon>
        <taxon>Bacillati</taxon>
        <taxon>Actinomycetota</taxon>
        <taxon>Actinomycetes</taxon>
        <taxon>Propionibacteriales</taxon>
        <taxon>Nocardioidaceae</taxon>
        <taxon>Marmoricola</taxon>
    </lineage>
</organism>
<evidence type="ECO:0000256" key="2">
    <source>
        <dbReference type="ARBA" id="ARBA00022448"/>
    </source>
</evidence>
<keyword evidence="3 11" id="KW-0050">Antiport</keyword>
<comment type="caution">
    <text evidence="12">The sequence shown here is derived from an EMBL/GenBank/DDBJ whole genome shotgun (WGS) entry which is preliminary data.</text>
</comment>
<evidence type="ECO:0000256" key="8">
    <source>
        <dbReference type="ARBA" id="ARBA00023065"/>
    </source>
</evidence>
<evidence type="ECO:0000256" key="11">
    <source>
        <dbReference type="HAMAP-Rule" id="MF_01844"/>
    </source>
</evidence>
<evidence type="ECO:0000256" key="5">
    <source>
        <dbReference type="ARBA" id="ARBA00022692"/>
    </source>
</evidence>
<name>A0A917BHH9_9ACTN</name>